<keyword evidence="2" id="KW-1185">Reference proteome</keyword>
<comment type="caution">
    <text evidence="1">The sequence shown here is derived from an EMBL/GenBank/DDBJ whole genome shotgun (WGS) entry which is preliminary data.</text>
</comment>
<organism evidence="1 2">
    <name type="scientific">Mycena metata</name>
    <dbReference type="NCBI Taxonomy" id="1033252"/>
    <lineage>
        <taxon>Eukaryota</taxon>
        <taxon>Fungi</taxon>
        <taxon>Dikarya</taxon>
        <taxon>Basidiomycota</taxon>
        <taxon>Agaricomycotina</taxon>
        <taxon>Agaricomycetes</taxon>
        <taxon>Agaricomycetidae</taxon>
        <taxon>Agaricales</taxon>
        <taxon>Marasmiineae</taxon>
        <taxon>Mycenaceae</taxon>
        <taxon>Mycena</taxon>
    </lineage>
</organism>
<dbReference type="EMBL" id="JARKIB010000124">
    <property type="protein sequence ID" value="KAJ7735960.1"/>
    <property type="molecule type" value="Genomic_DNA"/>
</dbReference>
<reference evidence="1" key="1">
    <citation type="submission" date="2023-03" db="EMBL/GenBank/DDBJ databases">
        <title>Massive genome expansion in bonnet fungi (Mycena s.s.) driven by repeated elements and novel gene families across ecological guilds.</title>
        <authorList>
            <consortium name="Lawrence Berkeley National Laboratory"/>
            <person name="Harder C.B."/>
            <person name="Miyauchi S."/>
            <person name="Viragh M."/>
            <person name="Kuo A."/>
            <person name="Thoen E."/>
            <person name="Andreopoulos B."/>
            <person name="Lu D."/>
            <person name="Skrede I."/>
            <person name="Drula E."/>
            <person name="Henrissat B."/>
            <person name="Morin E."/>
            <person name="Kohler A."/>
            <person name="Barry K."/>
            <person name="LaButti K."/>
            <person name="Morin E."/>
            <person name="Salamov A."/>
            <person name="Lipzen A."/>
            <person name="Mereny Z."/>
            <person name="Hegedus B."/>
            <person name="Baldrian P."/>
            <person name="Stursova M."/>
            <person name="Weitz H."/>
            <person name="Taylor A."/>
            <person name="Grigoriev I.V."/>
            <person name="Nagy L.G."/>
            <person name="Martin F."/>
            <person name="Kauserud H."/>
        </authorList>
    </citation>
    <scope>NUCLEOTIDE SEQUENCE</scope>
    <source>
        <strain evidence="1">CBHHK182m</strain>
    </source>
</reference>
<evidence type="ECO:0000313" key="2">
    <source>
        <dbReference type="Proteomes" id="UP001215598"/>
    </source>
</evidence>
<gene>
    <name evidence="1" type="ORF">B0H16DRAFT_125691</name>
</gene>
<dbReference type="Proteomes" id="UP001215598">
    <property type="component" value="Unassembled WGS sequence"/>
</dbReference>
<name>A0AAD7I817_9AGAR</name>
<sequence length="217" mass="24123">MSRSIYLSPLRPTSAQLRCHWQSSVLLLLRLSSKVEPWHLDLVLGNQSTSRSIRLQLSLFVRPSALPTSSVAVMNDSPPRFSCICHPPSRTAHKKARSPADSEFPASRSQWPWQGRDGTRIACFLPAVLRNGMNASQIQIILASYPSKGIPSVVQRRYDPTAPPSAEAGSWTRPAHACLRLASRSSITVPALGGLQGFSRVYVRGRTHARTYARRRW</sequence>
<protein>
    <submittedName>
        <fullName evidence="1">Uncharacterized protein</fullName>
    </submittedName>
</protein>
<evidence type="ECO:0000313" key="1">
    <source>
        <dbReference type="EMBL" id="KAJ7735960.1"/>
    </source>
</evidence>
<accession>A0AAD7I817</accession>
<proteinExistence type="predicted"/>
<dbReference type="AlphaFoldDB" id="A0AAD7I817"/>